<organism evidence="1 2">
    <name type="scientific">Verticillium longisporum</name>
    <name type="common">Verticillium dahliae var. longisporum</name>
    <dbReference type="NCBI Taxonomy" id="100787"/>
    <lineage>
        <taxon>Eukaryota</taxon>
        <taxon>Fungi</taxon>
        <taxon>Dikarya</taxon>
        <taxon>Ascomycota</taxon>
        <taxon>Pezizomycotina</taxon>
        <taxon>Sordariomycetes</taxon>
        <taxon>Hypocreomycetidae</taxon>
        <taxon>Glomerellales</taxon>
        <taxon>Plectosphaerellaceae</taxon>
        <taxon>Verticillium</taxon>
    </lineage>
</organism>
<evidence type="ECO:0000313" key="1">
    <source>
        <dbReference type="EMBL" id="CRK39502.1"/>
    </source>
</evidence>
<dbReference type="EMBL" id="CVQI01031742">
    <property type="protein sequence ID" value="CRK39502.1"/>
    <property type="molecule type" value="Genomic_DNA"/>
</dbReference>
<reference evidence="2" key="1">
    <citation type="submission" date="2015-05" db="EMBL/GenBank/DDBJ databases">
        <authorList>
            <person name="Fogelqvist Johan"/>
        </authorList>
    </citation>
    <scope>NUCLEOTIDE SEQUENCE [LARGE SCALE GENOMIC DNA]</scope>
</reference>
<dbReference type="Proteomes" id="UP000045706">
    <property type="component" value="Unassembled WGS sequence"/>
</dbReference>
<evidence type="ECO:0000313" key="2">
    <source>
        <dbReference type="Proteomes" id="UP000045706"/>
    </source>
</evidence>
<name>A0A0G4MZ84_VERLO</name>
<proteinExistence type="predicted"/>
<accession>A0A0G4MZ84</accession>
<sequence>MSPLSIRPWEYELGWFEDGKSEKPWLNGSPNAKKDFWEARDTWLPTWTKPELEIKHVKIWQQCNGDEEL</sequence>
<gene>
    <name evidence="1" type="ORF">BN1723_015500</name>
</gene>
<protein>
    <submittedName>
        <fullName evidence="1">Uncharacterized protein</fullName>
    </submittedName>
</protein>
<dbReference type="AlphaFoldDB" id="A0A0G4MZ84"/>